<dbReference type="PANTHER" id="PTHR43737:SF1">
    <property type="entry name" value="DUF1501 DOMAIN-CONTAINING PROTEIN"/>
    <property type="match status" value="1"/>
</dbReference>
<dbReference type="InterPro" id="IPR014917">
    <property type="entry name" value="DUF1800"/>
</dbReference>
<organism evidence="1 2">
    <name type="scientific">Photobacterium frigidiphilum</name>
    <dbReference type="NCBI Taxonomy" id="264736"/>
    <lineage>
        <taxon>Bacteria</taxon>
        <taxon>Pseudomonadati</taxon>
        <taxon>Pseudomonadota</taxon>
        <taxon>Gammaproteobacteria</taxon>
        <taxon>Vibrionales</taxon>
        <taxon>Vibrionaceae</taxon>
        <taxon>Photobacterium</taxon>
    </lineage>
</organism>
<evidence type="ECO:0000313" key="2">
    <source>
        <dbReference type="Proteomes" id="UP000240987"/>
    </source>
</evidence>
<dbReference type="Pfam" id="PF08811">
    <property type="entry name" value="DUF1800"/>
    <property type="match status" value="1"/>
</dbReference>
<dbReference type="RefSeq" id="WP_107242372.1">
    <property type="nucleotide sequence ID" value="NZ_PYMJ01000007.1"/>
</dbReference>
<dbReference type="EMBL" id="PYMJ01000007">
    <property type="protein sequence ID" value="PSU49092.1"/>
    <property type="molecule type" value="Genomic_DNA"/>
</dbReference>
<proteinExistence type="predicted"/>
<protein>
    <submittedName>
        <fullName evidence="1">DUF1800 domain-containing protein</fullName>
    </submittedName>
</protein>
<name>A0A2T3JJB4_9GAMM</name>
<comment type="caution">
    <text evidence="1">The sequence shown here is derived from an EMBL/GenBank/DDBJ whole genome shotgun (WGS) entry which is preliminary data.</text>
</comment>
<dbReference type="AlphaFoldDB" id="A0A2T3JJB4"/>
<reference evidence="1 2" key="1">
    <citation type="submission" date="2018-01" db="EMBL/GenBank/DDBJ databases">
        <title>Whole genome sequencing of Histamine producing bacteria.</title>
        <authorList>
            <person name="Butler K."/>
        </authorList>
    </citation>
    <scope>NUCLEOTIDE SEQUENCE [LARGE SCALE GENOMIC DNA]</scope>
    <source>
        <strain evidence="1 2">JCM 12947</strain>
    </source>
</reference>
<accession>A0A2T3JJB4</accession>
<dbReference type="PANTHER" id="PTHR43737">
    <property type="entry name" value="BLL7424 PROTEIN"/>
    <property type="match status" value="1"/>
</dbReference>
<gene>
    <name evidence="1" type="ORF">C9J12_08830</name>
</gene>
<sequence length="509" mass="57735">MTNTIIYSDDRQQCAKFLYRGSFGPQQGEIDQLQQNGFDAWLNQQFSSSPSYHLPKAQAFALLTNDDVNDNMRLGAWWQCALEANDQLRQRMAYALSQIFVVSKHGIGNRHAGLANYYDILVGHAFGNFRDVLEKVTLSPMMGRYLTLEGSQKANPDKNTFPDENYAREVMQLFSLGLWKLRGNGKPKLDAEGNRIPTYTQHDVEELARVLTGWRRTNDLDPMYADNNRHDTDEKIVLKTRFSAGQSAEQDLQQALDVLFNHANTPMFIANLLIKRFVTSNPRSGYISRVAKAFKDNGEGIRGDLQATLKAVLTDADAFKGRANAAGNGRRASKQHFGLLKEPIITVANQARALNMTSVGERWWNFQGTENNLGQAPLAASSVFNFYTSDFAPQGEIADLDLTAPEFNILTTDIMRRIHNRFWSNILAYRNTKDKHWVWNRSEYEQLEASPTDYVALINERFFGGLMSDELATYLTDMLINKISPTQIDNRIQSTLYVAVTSPEFFCQE</sequence>
<dbReference type="Proteomes" id="UP000240987">
    <property type="component" value="Unassembled WGS sequence"/>
</dbReference>
<keyword evidence="2" id="KW-1185">Reference proteome</keyword>
<evidence type="ECO:0000313" key="1">
    <source>
        <dbReference type="EMBL" id="PSU49092.1"/>
    </source>
</evidence>
<dbReference type="OrthoDB" id="9772295at2"/>